<feature type="compositionally biased region" description="Low complexity" evidence="1">
    <location>
        <begin position="225"/>
        <end position="246"/>
    </location>
</feature>
<feature type="compositionally biased region" description="Pro residues" evidence="1">
    <location>
        <begin position="247"/>
        <end position="259"/>
    </location>
</feature>
<accession>A0ABV8LJD6</accession>
<protein>
    <submittedName>
        <fullName evidence="2">Uncharacterized protein</fullName>
    </submittedName>
</protein>
<dbReference type="Proteomes" id="UP001595816">
    <property type="component" value="Unassembled WGS sequence"/>
</dbReference>
<dbReference type="PANTHER" id="PTHR31535:SF3">
    <property type="entry name" value="REGULATORY PROTEIN ZESTE"/>
    <property type="match status" value="1"/>
</dbReference>
<sequence length="468" mass="47332">MLDAGGGGGGGTSWYDKDTPTMWAYISEINTEPMWKQAGGWQKAIDLASTNLYRLKDFREQLVTAWPPDKSTASKAYVDKLDELIKSVQDVYDGAVTNKTSATNLASAIGEAQYKVKPLYDQWLENLGKQSTYDQNLAAKKTELADKYGANSRSYSTSLGSWMRSNPDPNVAAKQEALDSQARTTMSTLSTDLVVSKGNMVEPQPYTPPKLAGKSRDDSGGDSGSTGSTGSTGSSSSYSGSSSSVPPVVPMPAYIPPSQPSLTGSTYVPNPTVPTPTPMPIAPTLPGAPPTGPIGLTPPVPPVGPQGIIKPNVPPGPTGPTVRPGPIGPNNLLGGKNPLGGPPGSRPLVNPQGIIGQQGGRPTTGGMPGRGGVNPAGGVVGGRGAGGVGGPGAAGGRGGVGGAGAAGGRGAGMVGAGAGGRGKRGEDEHGNEWDPDNPWEVAEGVTPVVDAPGDFGPIDPGPAIGGRW</sequence>
<evidence type="ECO:0000313" key="2">
    <source>
        <dbReference type="EMBL" id="MFC4130383.1"/>
    </source>
</evidence>
<reference evidence="3" key="1">
    <citation type="journal article" date="2019" name="Int. J. Syst. Evol. Microbiol.">
        <title>The Global Catalogue of Microorganisms (GCM) 10K type strain sequencing project: providing services to taxonomists for standard genome sequencing and annotation.</title>
        <authorList>
            <consortium name="The Broad Institute Genomics Platform"/>
            <consortium name="The Broad Institute Genome Sequencing Center for Infectious Disease"/>
            <person name="Wu L."/>
            <person name="Ma J."/>
        </authorList>
    </citation>
    <scope>NUCLEOTIDE SEQUENCE [LARGE SCALE GENOMIC DNA]</scope>
    <source>
        <strain evidence="3">CGMCC 4.7289</strain>
    </source>
</reference>
<keyword evidence="3" id="KW-1185">Reference proteome</keyword>
<feature type="compositionally biased region" description="Polar residues" evidence="1">
    <location>
        <begin position="156"/>
        <end position="168"/>
    </location>
</feature>
<dbReference type="RefSeq" id="WP_253757996.1">
    <property type="nucleotide sequence ID" value="NZ_JAMZDZ010000001.1"/>
</dbReference>
<dbReference type="EMBL" id="JBHSAY010000005">
    <property type="protein sequence ID" value="MFC4130383.1"/>
    <property type="molecule type" value="Genomic_DNA"/>
</dbReference>
<evidence type="ECO:0000313" key="3">
    <source>
        <dbReference type="Proteomes" id="UP001595816"/>
    </source>
</evidence>
<evidence type="ECO:0000256" key="1">
    <source>
        <dbReference type="SAM" id="MobiDB-lite"/>
    </source>
</evidence>
<organism evidence="2 3">
    <name type="scientific">Hamadaea flava</name>
    <dbReference type="NCBI Taxonomy" id="1742688"/>
    <lineage>
        <taxon>Bacteria</taxon>
        <taxon>Bacillati</taxon>
        <taxon>Actinomycetota</taxon>
        <taxon>Actinomycetes</taxon>
        <taxon>Micromonosporales</taxon>
        <taxon>Micromonosporaceae</taxon>
        <taxon>Hamadaea</taxon>
    </lineage>
</organism>
<feature type="region of interest" description="Disordered" evidence="1">
    <location>
        <begin position="156"/>
        <end position="267"/>
    </location>
</feature>
<feature type="compositionally biased region" description="Basic and acidic residues" evidence="1">
    <location>
        <begin position="423"/>
        <end position="432"/>
    </location>
</feature>
<dbReference type="PANTHER" id="PTHR31535">
    <property type="match status" value="1"/>
</dbReference>
<comment type="caution">
    <text evidence="2">The sequence shown here is derived from an EMBL/GenBank/DDBJ whole genome shotgun (WGS) entry which is preliminary data.</text>
</comment>
<feature type="region of interest" description="Disordered" evidence="1">
    <location>
        <begin position="416"/>
        <end position="468"/>
    </location>
</feature>
<proteinExistence type="predicted"/>
<name>A0ABV8LJD6_9ACTN</name>
<feature type="compositionally biased region" description="Polar residues" evidence="1">
    <location>
        <begin position="181"/>
        <end position="193"/>
    </location>
</feature>
<gene>
    <name evidence="2" type="ORF">ACFOZ4_07185</name>
</gene>